<dbReference type="AlphaFoldDB" id="A0A6G7YPU7"/>
<feature type="chain" id="PRO_5026031504" evidence="1">
    <location>
        <begin position="21"/>
        <end position="292"/>
    </location>
</feature>
<feature type="signal peptide" evidence="1">
    <location>
        <begin position="1"/>
        <end position="20"/>
    </location>
</feature>
<keyword evidence="3" id="KW-1185">Reference proteome</keyword>
<keyword evidence="1" id="KW-0732">Signal</keyword>
<dbReference type="RefSeq" id="WP_166411153.1">
    <property type="nucleotide sequence ID" value="NZ_CP049869.1"/>
</dbReference>
<sequence length="292" mass="31497">MRRTLAFIAALLLTTVAVGSACVAMPTENIRFSLQPSSRAGGEVQLTLRSGNDRHNNNMSSSFPTSELAGLNSNWTSGGPVTFALVREAGRVDCSGDARGARAEGGCRFTENRGFSDLLVRAGMARPTLEEAYGLTMVKATSGLLEALRAARYPMPEVEDYIAMTAVGVTPRYIADLAAAGYRPDDTSRLIEFAALKVTPAYLGQLSRAGYANLPQDEVVQLAALKIDPEFIRGFERIGYHNLDVDTLVQLKALEVTPQFVEAVRRGGMANPTAEQLVQLKAIGFGEPARRR</sequence>
<dbReference type="EMBL" id="CP049869">
    <property type="protein sequence ID" value="QIK78761.1"/>
    <property type="molecule type" value="Genomic_DNA"/>
</dbReference>
<organism evidence="2 3">
    <name type="scientific">Sphingomonas piscis</name>
    <dbReference type="NCBI Taxonomy" id="2714943"/>
    <lineage>
        <taxon>Bacteria</taxon>
        <taxon>Pseudomonadati</taxon>
        <taxon>Pseudomonadota</taxon>
        <taxon>Alphaproteobacteria</taxon>
        <taxon>Sphingomonadales</taxon>
        <taxon>Sphingomonadaceae</taxon>
        <taxon>Sphingomonas</taxon>
    </lineage>
</organism>
<evidence type="ECO:0000313" key="2">
    <source>
        <dbReference type="EMBL" id="QIK78761.1"/>
    </source>
</evidence>
<gene>
    <name evidence="2" type="ORF">G7077_07480</name>
</gene>
<evidence type="ECO:0000313" key="3">
    <source>
        <dbReference type="Proteomes" id="UP000503222"/>
    </source>
</evidence>
<protein>
    <submittedName>
        <fullName evidence="2">Uncharacterized protein</fullName>
    </submittedName>
</protein>
<evidence type="ECO:0000256" key="1">
    <source>
        <dbReference type="SAM" id="SignalP"/>
    </source>
</evidence>
<dbReference type="KEGG" id="spii:G7077_07480"/>
<reference evidence="2 3" key="1">
    <citation type="submission" date="2020-03" db="EMBL/GenBank/DDBJ databases">
        <title>Sphingomonas sp. nov., isolated from fish.</title>
        <authorList>
            <person name="Hyun D.-W."/>
            <person name="Bae J.-W."/>
        </authorList>
    </citation>
    <scope>NUCLEOTIDE SEQUENCE [LARGE SCALE GENOMIC DNA]</scope>
    <source>
        <strain evidence="2 3">HDW15B</strain>
    </source>
</reference>
<proteinExistence type="predicted"/>
<accession>A0A6G7YPU7</accession>
<dbReference type="PROSITE" id="PS51257">
    <property type="entry name" value="PROKAR_LIPOPROTEIN"/>
    <property type="match status" value="1"/>
</dbReference>
<dbReference type="Proteomes" id="UP000503222">
    <property type="component" value="Chromosome"/>
</dbReference>
<name>A0A6G7YPU7_9SPHN</name>